<dbReference type="CDD" id="cd00082">
    <property type="entry name" value="HisKA"/>
    <property type="match status" value="1"/>
</dbReference>
<dbReference type="InterPro" id="IPR004358">
    <property type="entry name" value="Sig_transdc_His_kin-like_C"/>
</dbReference>
<evidence type="ECO:0000313" key="13">
    <source>
        <dbReference type="Proteomes" id="UP000595278"/>
    </source>
</evidence>
<gene>
    <name evidence="12" type="ORF">JHT90_07635</name>
</gene>
<dbReference type="RefSeq" id="WP_201090201.1">
    <property type="nucleotide sequence ID" value="NZ_CP067393.1"/>
</dbReference>
<dbReference type="AlphaFoldDB" id="A0A974RVM5"/>
<dbReference type="SUPFAM" id="SSF47384">
    <property type="entry name" value="Homodimeric domain of signal transducing histidine kinase"/>
    <property type="match status" value="1"/>
</dbReference>
<dbReference type="GO" id="GO:0005886">
    <property type="term" value="C:plasma membrane"/>
    <property type="evidence" value="ECO:0007669"/>
    <property type="project" value="UniProtKB-SubCell"/>
</dbReference>
<dbReference type="EC" id="2.7.13.3" evidence="3"/>
<dbReference type="PRINTS" id="PR00344">
    <property type="entry name" value="BCTRLSENSOR"/>
</dbReference>
<evidence type="ECO:0000256" key="3">
    <source>
        <dbReference type="ARBA" id="ARBA00012438"/>
    </source>
</evidence>
<dbReference type="InterPro" id="IPR050980">
    <property type="entry name" value="2C_sensor_his_kinase"/>
</dbReference>
<keyword evidence="10" id="KW-0472">Membrane</keyword>
<evidence type="ECO:0000256" key="6">
    <source>
        <dbReference type="ARBA" id="ARBA00022679"/>
    </source>
</evidence>
<reference evidence="12 13" key="1">
    <citation type="submission" date="2021-01" db="EMBL/GenBank/DDBJ databases">
        <title>Entomomonas sp. F2A isolated from a house cricket (Acheta domesticus).</title>
        <authorList>
            <person name="Spergser J."/>
            <person name="Busse H.-J."/>
        </authorList>
    </citation>
    <scope>NUCLEOTIDE SEQUENCE [LARGE SCALE GENOMIC DNA]</scope>
    <source>
        <strain evidence="12 13">F2A</strain>
    </source>
</reference>
<proteinExistence type="predicted"/>
<comment type="subcellular location">
    <subcellularLocation>
        <location evidence="2">Cell membrane</location>
        <topology evidence="2">Multi-pass membrane protein</topology>
    </subcellularLocation>
</comment>
<dbReference type="PANTHER" id="PTHR44936">
    <property type="entry name" value="SENSOR PROTEIN CREC"/>
    <property type="match status" value="1"/>
</dbReference>
<dbReference type="SMART" id="SM00387">
    <property type="entry name" value="HATPase_c"/>
    <property type="match status" value="1"/>
</dbReference>
<evidence type="ECO:0000256" key="2">
    <source>
        <dbReference type="ARBA" id="ARBA00004651"/>
    </source>
</evidence>
<protein>
    <recommendedName>
        <fullName evidence="3">histidine kinase</fullName>
        <ecNumber evidence="3">2.7.13.3</ecNumber>
    </recommendedName>
</protein>
<dbReference type="EMBL" id="CP067393">
    <property type="protein sequence ID" value="QQP84303.1"/>
    <property type="molecule type" value="Genomic_DNA"/>
</dbReference>
<dbReference type="Gene3D" id="1.10.287.130">
    <property type="match status" value="1"/>
</dbReference>
<dbReference type="InterPro" id="IPR036890">
    <property type="entry name" value="HATPase_C_sf"/>
</dbReference>
<keyword evidence="10" id="KW-1133">Transmembrane helix</keyword>
<keyword evidence="5" id="KW-0597">Phosphoprotein</keyword>
<evidence type="ECO:0000256" key="10">
    <source>
        <dbReference type="SAM" id="Phobius"/>
    </source>
</evidence>
<dbReference type="InterPro" id="IPR005467">
    <property type="entry name" value="His_kinase_dom"/>
</dbReference>
<dbReference type="SMART" id="SM00388">
    <property type="entry name" value="HisKA"/>
    <property type="match status" value="1"/>
</dbReference>
<dbReference type="GO" id="GO:0005524">
    <property type="term" value="F:ATP binding"/>
    <property type="evidence" value="ECO:0007669"/>
    <property type="project" value="UniProtKB-KW"/>
</dbReference>
<evidence type="ECO:0000256" key="7">
    <source>
        <dbReference type="ARBA" id="ARBA00022741"/>
    </source>
</evidence>
<keyword evidence="13" id="KW-1185">Reference proteome</keyword>
<dbReference type="KEGG" id="eaz:JHT90_07635"/>
<evidence type="ECO:0000259" key="11">
    <source>
        <dbReference type="PROSITE" id="PS50109"/>
    </source>
</evidence>
<feature type="transmembrane region" description="Helical" evidence="10">
    <location>
        <begin position="147"/>
        <end position="173"/>
    </location>
</feature>
<keyword evidence="8" id="KW-0418">Kinase</keyword>
<keyword evidence="4" id="KW-1003">Cell membrane</keyword>
<evidence type="ECO:0000256" key="5">
    <source>
        <dbReference type="ARBA" id="ARBA00022553"/>
    </source>
</evidence>
<accession>A0A974RVM5</accession>
<organism evidence="12 13">
    <name type="scientific">Entomomonas asaccharolytica</name>
    <dbReference type="NCBI Taxonomy" id="2785331"/>
    <lineage>
        <taxon>Bacteria</taxon>
        <taxon>Pseudomonadati</taxon>
        <taxon>Pseudomonadota</taxon>
        <taxon>Gammaproteobacteria</taxon>
        <taxon>Pseudomonadales</taxon>
        <taxon>Pseudomonadaceae</taxon>
        <taxon>Entomomonas</taxon>
    </lineage>
</organism>
<evidence type="ECO:0000256" key="4">
    <source>
        <dbReference type="ARBA" id="ARBA00022475"/>
    </source>
</evidence>
<dbReference type="SUPFAM" id="SSF55874">
    <property type="entry name" value="ATPase domain of HSP90 chaperone/DNA topoisomerase II/histidine kinase"/>
    <property type="match status" value="1"/>
</dbReference>
<dbReference type="InterPro" id="IPR003661">
    <property type="entry name" value="HisK_dim/P_dom"/>
</dbReference>
<keyword evidence="6" id="KW-0808">Transferase</keyword>
<keyword evidence="9" id="KW-0067">ATP-binding</keyword>
<sequence length="445" mass="50553">MTKLSIKPLFNKRIIVYLIILLILQCLIAYSALVVFDALPQSITGIPEDHLVQRDSQRGAVNLIRMQINQHKEIPIQQVIDNLQPYFGYPLHVVTIDTPLAVEVKKEFDQYDYAYDEVQDILYANLDNGYMLVLGPILMRDILESDIMSFGLFLLLWSLFSAAIFFLLIYFAFAQFWKDLVNIRQTAEQLSQGNLKARAESARSWLFKPLANILNNMGTHIEHLVTTSQTISHAMAHELRTPLARMRFGLSMFYEANNEQEKLELCKGMDDDINELESLINASLSYFKMQQNKIELNLSEVSLSKWSNKLCNSLKLFKPKNFELICKAEDTMALIDVQLADTIVTNLLMNAFKYATNKTVLNITKKEDLIVIEVDDNGPGIPINARDKVFMPFSRLDNSRTRTTGGYGLGLAYVKLMAEFHYGSAFVVTSSLGGARFIVTLKSGE</sequence>
<evidence type="ECO:0000256" key="9">
    <source>
        <dbReference type="ARBA" id="ARBA00022840"/>
    </source>
</evidence>
<dbReference type="Pfam" id="PF00512">
    <property type="entry name" value="HisKA"/>
    <property type="match status" value="1"/>
</dbReference>
<dbReference type="GO" id="GO:0000155">
    <property type="term" value="F:phosphorelay sensor kinase activity"/>
    <property type="evidence" value="ECO:0007669"/>
    <property type="project" value="InterPro"/>
</dbReference>
<dbReference type="InterPro" id="IPR036097">
    <property type="entry name" value="HisK_dim/P_sf"/>
</dbReference>
<dbReference type="PANTHER" id="PTHR44936:SF10">
    <property type="entry name" value="SENSOR PROTEIN RSTB"/>
    <property type="match status" value="1"/>
</dbReference>
<dbReference type="Proteomes" id="UP000595278">
    <property type="component" value="Chromosome"/>
</dbReference>
<dbReference type="Gene3D" id="3.30.565.10">
    <property type="entry name" value="Histidine kinase-like ATPase, C-terminal domain"/>
    <property type="match status" value="1"/>
</dbReference>
<dbReference type="Pfam" id="PF02518">
    <property type="entry name" value="HATPase_c"/>
    <property type="match status" value="1"/>
</dbReference>
<feature type="domain" description="Histidine kinase" evidence="11">
    <location>
        <begin position="234"/>
        <end position="445"/>
    </location>
</feature>
<dbReference type="PROSITE" id="PS50109">
    <property type="entry name" value="HIS_KIN"/>
    <property type="match status" value="1"/>
</dbReference>
<keyword evidence="10" id="KW-0812">Transmembrane</keyword>
<evidence type="ECO:0000313" key="12">
    <source>
        <dbReference type="EMBL" id="QQP84303.1"/>
    </source>
</evidence>
<keyword evidence="7" id="KW-0547">Nucleotide-binding</keyword>
<evidence type="ECO:0000256" key="1">
    <source>
        <dbReference type="ARBA" id="ARBA00000085"/>
    </source>
</evidence>
<evidence type="ECO:0000256" key="8">
    <source>
        <dbReference type="ARBA" id="ARBA00022777"/>
    </source>
</evidence>
<dbReference type="Gene3D" id="6.10.340.10">
    <property type="match status" value="1"/>
</dbReference>
<comment type="catalytic activity">
    <reaction evidence="1">
        <text>ATP + protein L-histidine = ADP + protein N-phospho-L-histidine.</text>
        <dbReference type="EC" id="2.7.13.3"/>
    </reaction>
</comment>
<name>A0A974RVM5_9GAMM</name>
<feature type="transmembrane region" description="Helical" evidence="10">
    <location>
        <begin position="14"/>
        <end position="36"/>
    </location>
</feature>
<dbReference type="InterPro" id="IPR003594">
    <property type="entry name" value="HATPase_dom"/>
</dbReference>